<dbReference type="GO" id="GO:0005730">
    <property type="term" value="C:nucleolus"/>
    <property type="evidence" value="ECO:0007669"/>
    <property type="project" value="UniProtKB-SubCell"/>
</dbReference>
<dbReference type="PANTHER" id="PTHR14211:SF7">
    <property type="entry name" value="RIBOSOME BIOGENESIS PROTEIN NOP53"/>
    <property type="match status" value="1"/>
</dbReference>
<dbReference type="PIRSF" id="PIRSF017302">
    <property type="entry name" value="Gltscr2"/>
    <property type="match status" value="1"/>
</dbReference>
<feature type="compositionally biased region" description="Basic residues" evidence="6">
    <location>
        <begin position="12"/>
        <end position="28"/>
    </location>
</feature>
<dbReference type="GO" id="GO:0005654">
    <property type="term" value="C:nucleoplasm"/>
    <property type="evidence" value="ECO:0007669"/>
    <property type="project" value="UniProtKB-SubCell"/>
</dbReference>
<comment type="subcellular location">
    <subcellularLocation>
        <location evidence="5">Nucleus</location>
        <location evidence="5">Nucleolus</location>
    </subcellularLocation>
    <subcellularLocation>
        <location evidence="5">Nucleus</location>
        <location evidence="5">Nucleoplasm</location>
    </subcellularLocation>
</comment>
<dbReference type="HOGENOM" id="CLU_035888_0_1_1"/>
<feature type="region of interest" description="Disordered" evidence="6">
    <location>
        <begin position="1"/>
        <end position="33"/>
    </location>
</feature>
<keyword evidence="4 5" id="KW-0539">Nucleus</keyword>
<dbReference type="PANTHER" id="PTHR14211">
    <property type="entry name" value="GLIOMA SUPPRESSOR CANDIDATE REGION GENE 2"/>
    <property type="match status" value="1"/>
</dbReference>
<accession>T1IQQ4</accession>
<keyword evidence="8" id="KW-1185">Reference proteome</keyword>
<dbReference type="InterPro" id="IPR011687">
    <property type="entry name" value="Nop53/GLTSCR2"/>
</dbReference>
<dbReference type="Proteomes" id="UP000014500">
    <property type="component" value="Unassembled WGS sequence"/>
</dbReference>
<sequence>MAPVKEASTQQKPKKTRIRGSKHKKKNWRRDNIKDVEDFLDEKRKDDRFRSKAQRTDDELFRIQRKISERGKLLDDVKKNAVPKFRYLDADGEIEPIIKPTKTKRITRNPIQKAKFKVAESKIKKNRTGNQFLSLWTPNKDIWQDDKKMFENQYLQEADEYFQLQTCKKQIKPPSSYYTKPSTLPAVEVPDPGASYNPDYEDHQKLLLKAREIEVKKRKEEQHLNRVLTQQFPSKEDAPTEATWLQEMSQGMNPTEVGESESEIDIEDLDFLSVNPPTLNNKKTKAKRNKEMKQKLIEKKLKKEKSERKRENEVYKIKSFLTTIKKKERLTKERLIRRQKRKIKEMAKPGRLGRVKYEDPLIELTLTDELKGTLREMKATKG</sequence>
<keyword evidence="3 5" id="KW-0690">Ribosome biogenesis</keyword>
<dbReference type="GO" id="GO:0006364">
    <property type="term" value="P:rRNA processing"/>
    <property type="evidence" value="ECO:0007669"/>
    <property type="project" value="TreeGrafter"/>
</dbReference>
<dbReference type="AlphaFoldDB" id="T1IQQ4"/>
<organism evidence="7 8">
    <name type="scientific">Strigamia maritima</name>
    <name type="common">European centipede</name>
    <name type="synonym">Geophilus maritimus</name>
    <dbReference type="NCBI Taxonomy" id="126957"/>
    <lineage>
        <taxon>Eukaryota</taxon>
        <taxon>Metazoa</taxon>
        <taxon>Ecdysozoa</taxon>
        <taxon>Arthropoda</taxon>
        <taxon>Myriapoda</taxon>
        <taxon>Chilopoda</taxon>
        <taxon>Pleurostigmophora</taxon>
        <taxon>Geophilomorpha</taxon>
        <taxon>Linotaeniidae</taxon>
        <taxon>Strigamia</taxon>
    </lineage>
</organism>
<evidence type="ECO:0000313" key="7">
    <source>
        <dbReference type="EnsemblMetazoa" id="SMAR003377-PA"/>
    </source>
</evidence>
<dbReference type="GO" id="GO:0000027">
    <property type="term" value="P:ribosomal large subunit assembly"/>
    <property type="evidence" value="ECO:0007669"/>
    <property type="project" value="UniProtKB-UniRule"/>
</dbReference>
<dbReference type="PhylomeDB" id="T1IQQ4"/>
<evidence type="ECO:0000256" key="5">
    <source>
        <dbReference type="PIRNR" id="PIRNR017302"/>
    </source>
</evidence>
<dbReference type="OMA" id="KPYDLWG"/>
<evidence type="ECO:0000313" key="8">
    <source>
        <dbReference type="Proteomes" id="UP000014500"/>
    </source>
</evidence>
<name>T1IQQ4_STRMM</name>
<dbReference type="Pfam" id="PF07767">
    <property type="entry name" value="Nop53"/>
    <property type="match status" value="1"/>
</dbReference>
<proteinExistence type="inferred from homology"/>
<reference evidence="7" key="2">
    <citation type="submission" date="2015-02" db="UniProtKB">
        <authorList>
            <consortium name="EnsemblMetazoa"/>
        </authorList>
    </citation>
    <scope>IDENTIFICATION</scope>
</reference>
<protein>
    <recommendedName>
        <fullName evidence="2 5">Ribosome biogenesis protein NOP53</fullName>
    </recommendedName>
</protein>
<evidence type="ECO:0000256" key="1">
    <source>
        <dbReference type="ARBA" id="ARBA00008838"/>
    </source>
</evidence>
<evidence type="ECO:0000256" key="4">
    <source>
        <dbReference type="ARBA" id="ARBA00023242"/>
    </source>
</evidence>
<dbReference type="eggNOG" id="KOG2823">
    <property type="taxonomic scope" value="Eukaryota"/>
</dbReference>
<dbReference type="STRING" id="126957.T1IQQ4"/>
<comment type="function">
    <text evidence="5">May play a role in ribosome biogenesis.</text>
</comment>
<evidence type="ECO:0000256" key="2">
    <source>
        <dbReference type="ARBA" id="ARBA00018339"/>
    </source>
</evidence>
<comment type="similarity">
    <text evidence="1 5">Belongs to the NOP53 family.</text>
</comment>
<dbReference type="GO" id="GO:0008097">
    <property type="term" value="F:5S rRNA binding"/>
    <property type="evidence" value="ECO:0007669"/>
    <property type="project" value="TreeGrafter"/>
</dbReference>
<reference evidence="8" key="1">
    <citation type="submission" date="2011-05" db="EMBL/GenBank/DDBJ databases">
        <authorList>
            <person name="Richards S.R."/>
            <person name="Qu J."/>
            <person name="Jiang H."/>
            <person name="Jhangiani S.N."/>
            <person name="Agravi P."/>
            <person name="Goodspeed R."/>
            <person name="Gross S."/>
            <person name="Mandapat C."/>
            <person name="Jackson L."/>
            <person name="Mathew T."/>
            <person name="Pu L."/>
            <person name="Thornton R."/>
            <person name="Saada N."/>
            <person name="Wilczek-Boney K.B."/>
            <person name="Lee S."/>
            <person name="Kovar C."/>
            <person name="Wu Y."/>
            <person name="Scherer S.E."/>
            <person name="Worley K.C."/>
            <person name="Muzny D.M."/>
            <person name="Gibbs R."/>
        </authorList>
    </citation>
    <scope>NUCLEOTIDE SEQUENCE</scope>
    <source>
        <strain evidence="8">Brora</strain>
    </source>
</reference>
<evidence type="ECO:0000256" key="6">
    <source>
        <dbReference type="SAM" id="MobiDB-lite"/>
    </source>
</evidence>
<dbReference type="EMBL" id="JH431312">
    <property type="status" value="NOT_ANNOTATED_CDS"/>
    <property type="molecule type" value="Genomic_DNA"/>
</dbReference>
<evidence type="ECO:0000256" key="3">
    <source>
        <dbReference type="ARBA" id="ARBA00022517"/>
    </source>
</evidence>
<dbReference type="EnsemblMetazoa" id="SMAR003377-RA">
    <property type="protein sequence ID" value="SMAR003377-PA"/>
    <property type="gene ID" value="SMAR003377"/>
</dbReference>